<evidence type="ECO:0000313" key="1">
    <source>
        <dbReference type="Proteomes" id="UP000887565"/>
    </source>
</evidence>
<dbReference type="Proteomes" id="UP000887565">
    <property type="component" value="Unplaced"/>
</dbReference>
<evidence type="ECO:0000313" key="2">
    <source>
        <dbReference type="WBParaSite" id="nRc.2.0.1.t23100-RA"/>
    </source>
</evidence>
<dbReference type="WBParaSite" id="nRc.2.0.1.t23100-RA">
    <property type="protein sequence ID" value="nRc.2.0.1.t23100-RA"/>
    <property type="gene ID" value="nRc.2.0.1.g23100"/>
</dbReference>
<organism evidence="1 2">
    <name type="scientific">Romanomermis culicivorax</name>
    <name type="common">Nematode worm</name>
    <dbReference type="NCBI Taxonomy" id="13658"/>
    <lineage>
        <taxon>Eukaryota</taxon>
        <taxon>Metazoa</taxon>
        <taxon>Ecdysozoa</taxon>
        <taxon>Nematoda</taxon>
        <taxon>Enoplea</taxon>
        <taxon>Dorylaimia</taxon>
        <taxon>Mermithida</taxon>
        <taxon>Mermithoidea</taxon>
        <taxon>Mermithidae</taxon>
        <taxon>Romanomermis</taxon>
    </lineage>
</organism>
<proteinExistence type="predicted"/>
<accession>A0A915JBD8</accession>
<protein>
    <submittedName>
        <fullName evidence="2">Uncharacterized protein</fullName>
    </submittedName>
</protein>
<reference evidence="2" key="1">
    <citation type="submission" date="2022-11" db="UniProtKB">
        <authorList>
            <consortium name="WormBaseParasite"/>
        </authorList>
    </citation>
    <scope>IDENTIFICATION</scope>
</reference>
<name>A0A915JBD8_ROMCU</name>
<keyword evidence="1" id="KW-1185">Reference proteome</keyword>
<sequence length="119" mass="13223">MSNLRNLRAIVGDRTSSINSSGTNLLQSKAGQFIPWDSPSCKRTQIPLARTTPCQVNKNDKHSARTLHSILRLRLPIWHTRCKAFASSPFVLLGFPPLSATNALKRKSVEKNQGITTKK</sequence>
<dbReference type="AlphaFoldDB" id="A0A915JBD8"/>